<evidence type="ECO:0000256" key="1">
    <source>
        <dbReference type="ARBA" id="ARBA00005721"/>
    </source>
</evidence>
<protein>
    <submittedName>
        <fullName evidence="2">Uncharacterized conserved protein YloU, alkaline shock protein (Asp23) family</fullName>
    </submittedName>
</protein>
<dbReference type="Proteomes" id="UP000190657">
    <property type="component" value="Unassembled WGS sequence"/>
</dbReference>
<dbReference type="InterPro" id="IPR005531">
    <property type="entry name" value="Asp23"/>
</dbReference>
<reference evidence="2 3" key="1">
    <citation type="submission" date="2017-02" db="EMBL/GenBank/DDBJ databases">
        <authorList>
            <person name="Peterson S.W."/>
        </authorList>
    </citation>
    <scope>NUCLEOTIDE SEQUENCE [LARGE SCALE GENOMIC DNA]</scope>
    <source>
        <strain evidence="2 3">ATCC 51222</strain>
    </source>
</reference>
<gene>
    <name evidence="2" type="ORF">SAMN02745114_00121</name>
</gene>
<sequence length="124" mass="13392">MIKYENPNGYIEITNNYFSRLVGNAAQSCFGVTRMVNANPVQIIRSAIKSRVDGVDLDTSNQGVTIKSVNGALVVDLSIAVSYGVNINAIADSIVNKVRYTIESTTDLKVSEVNVHVEGIDSIN</sequence>
<accession>A0A1T4JUS0</accession>
<dbReference type="RefSeq" id="WP_078767634.1">
    <property type="nucleotide sequence ID" value="NZ_FUWW01000001.1"/>
</dbReference>
<evidence type="ECO:0000313" key="2">
    <source>
        <dbReference type="EMBL" id="SJZ33960.1"/>
    </source>
</evidence>
<dbReference type="PANTHER" id="PTHR34297:SF2">
    <property type="entry name" value="ASP23_GLS24 FAMILY ENVELOPE STRESS RESPONSE PROTEIN"/>
    <property type="match status" value="1"/>
</dbReference>
<name>A0A1T4JUS0_9FIRM</name>
<dbReference type="PANTHER" id="PTHR34297">
    <property type="entry name" value="HYPOTHETICAL CYTOSOLIC PROTEIN-RELATED"/>
    <property type="match status" value="1"/>
</dbReference>
<keyword evidence="3" id="KW-1185">Reference proteome</keyword>
<evidence type="ECO:0000313" key="3">
    <source>
        <dbReference type="Proteomes" id="UP000190657"/>
    </source>
</evidence>
<dbReference type="EMBL" id="FUWW01000001">
    <property type="protein sequence ID" value="SJZ33960.1"/>
    <property type="molecule type" value="Genomic_DNA"/>
</dbReference>
<dbReference type="OrthoDB" id="9791482at2"/>
<dbReference type="STRING" id="290054.SAMN02745114_00121"/>
<dbReference type="AlphaFoldDB" id="A0A1T4JUS0"/>
<proteinExistence type="inferred from homology"/>
<dbReference type="Pfam" id="PF03780">
    <property type="entry name" value="Asp23"/>
    <property type="match status" value="1"/>
</dbReference>
<comment type="similarity">
    <text evidence="1">Belongs to the asp23 family.</text>
</comment>
<organism evidence="2 3">
    <name type="scientific">Eubacterium coprostanoligenes</name>
    <dbReference type="NCBI Taxonomy" id="290054"/>
    <lineage>
        <taxon>Bacteria</taxon>
        <taxon>Bacillati</taxon>
        <taxon>Bacillota</taxon>
        <taxon>Clostridia</taxon>
        <taxon>Eubacteriales</taxon>
        <taxon>Eubacteriaceae</taxon>
        <taxon>Eubacterium</taxon>
    </lineage>
</organism>